<dbReference type="AlphaFoldDB" id="A0A4P7NGW6"/>
<accession>A0A4P7NGW6</accession>
<evidence type="ECO:0000313" key="3">
    <source>
        <dbReference type="Proteomes" id="UP000294847"/>
    </source>
</evidence>
<sequence>MAPPFVVSGRVLALGLLAAYHILGDLRRTDIGFCLLRQAKRGQGASLNEWISDMNTIMNKSYQFKAHRCQKAVIPFPYDTRTRS</sequence>
<dbReference type="EMBL" id="CP034207">
    <property type="protein sequence ID" value="QBZ61209.1"/>
    <property type="molecule type" value="Genomic_DNA"/>
</dbReference>
<keyword evidence="1" id="KW-0732">Signal</keyword>
<reference evidence="2 3" key="1">
    <citation type="journal article" date="2019" name="Mol. Biol. Evol.">
        <title>Blast fungal genomes show frequent chromosomal changes, gene gains and losses, and effector gene turnover.</title>
        <authorList>
            <person name="Gomez Luciano L.B."/>
            <person name="Jason Tsai I."/>
            <person name="Chuma I."/>
            <person name="Tosa Y."/>
            <person name="Chen Y.H."/>
            <person name="Li J.Y."/>
            <person name="Li M.Y."/>
            <person name="Jade Lu M.Y."/>
            <person name="Nakayashiki H."/>
            <person name="Li W.H."/>
        </authorList>
    </citation>
    <scope>NUCLEOTIDE SEQUENCE [LARGE SCALE GENOMIC DNA]</scope>
    <source>
        <strain evidence="2">MZ5-1-6</strain>
    </source>
</reference>
<dbReference type="Proteomes" id="UP000294847">
    <property type="component" value="Chromosome 4"/>
</dbReference>
<organism evidence="2 3">
    <name type="scientific">Pyricularia oryzae</name>
    <name type="common">Rice blast fungus</name>
    <name type="synonym">Magnaporthe oryzae</name>
    <dbReference type="NCBI Taxonomy" id="318829"/>
    <lineage>
        <taxon>Eukaryota</taxon>
        <taxon>Fungi</taxon>
        <taxon>Dikarya</taxon>
        <taxon>Ascomycota</taxon>
        <taxon>Pezizomycotina</taxon>
        <taxon>Sordariomycetes</taxon>
        <taxon>Sordariomycetidae</taxon>
        <taxon>Magnaporthales</taxon>
        <taxon>Pyriculariaceae</taxon>
        <taxon>Pyricularia</taxon>
    </lineage>
</organism>
<feature type="chain" id="PRO_5020571633" evidence="1">
    <location>
        <begin position="25"/>
        <end position="84"/>
    </location>
</feature>
<evidence type="ECO:0000256" key="1">
    <source>
        <dbReference type="SAM" id="SignalP"/>
    </source>
</evidence>
<name>A0A4P7NGW6_PYROR</name>
<protein>
    <submittedName>
        <fullName evidence="2">Uncharacterized protein</fullName>
    </submittedName>
</protein>
<gene>
    <name evidence="2" type="ORF">PoMZ_08157</name>
</gene>
<feature type="signal peptide" evidence="1">
    <location>
        <begin position="1"/>
        <end position="24"/>
    </location>
</feature>
<proteinExistence type="predicted"/>
<evidence type="ECO:0000313" key="2">
    <source>
        <dbReference type="EMBL" id="QBZ61209.1"/>
    </source>
</evidence>